<dbReference type="Proteomes" id="UP000198943">
    <property type="component" value="Unassembled WGS sequence"/>
</dbReference>
<evidence type="ECO:0008006" key="4">
    <source>
        <dbReference type="Google" id="ProtNLM"/>
    </source>
</evidence>
<keyword evidence="3" id="KW-1185">Reference proteome</keyword>
<organism evidence="2 3">
    <name type="scientific">Succiniclasticum ruminis</name>
    <dbReference type="NCBI Taxonomy" id="40841"/>
    <lineage>
        <taxon>Bacteria</taxon>
        <taxon>Bacillati</taxon>
        <taxon>Bacillota</taxon>
        <taxon>Negativicutes</taxon>
        <taxon>Acidaminococcales</taxon>
        <taxon>Acidaminococcaceae</taxon>
        <taxon>Succiniclasticum</taxon>
    </lineage>
</organism>
<dbReference type="AlphaFoldDB" id="A0A1G6KFT7"/>
<dbReference type="EMBL" id="FMYW01000004">
    <property type="protein sequence ID" value="SDC29691.1"/>
    <property type="molecule type" value="Genomic_DNA"/>
</dbReference>
<evidence type="ECO:0000313" key="3">
    <source>
        <dbReference type="Proteomes" id="UP000198943"/>
    </source>
</evidence>
<evidence type="ECO:0000256" key="1">
    <source>
        <dbReference type="SAM" id="MobiDB-lite"/>
    </source>
</evidence>
<reference evidence="3" key="1">
    <citation type="submission" date="2016-10" db="EMBL/GenBank/DDBJ databases">
        <authorList>
            <person name="Varghese N."/>
            <person name="Submissions S."/>
        </authorList>
    </citation>
    <scope>NUCLEOTIDE SEQUENCE [LARGE SCALE GENOMIC DNA]</scope>
    <source>
        <strain evidence="3">DSM 11005</strain>
    </source>
</reference>
<dbReference type="RefSeq" id="WP_093729906.1">
    <property type="nucleotide sequence ID" value="NZ_FMYW01000004.1"/>
</dbReference>
<protein>
    <recommendedName>
        <fullName evidence="4">DUF697 domain-containing protein</fullName>
    </recommendedName>
</protein>
<sequence length="160" mass="17420">MADEKITVIDDKDREEEALSLCKWAAARAGVIVVVPGLGTLSTVANDIYMIMKIGSVYEEKITEKAAVSLLGSMGTVFAGGKLATLIPFAPLQIPLAIGMTYGLGRVVMEWIKAGKPKDMSAFKKVYEDASKYAKDNIDLFKKDPDKDKPLGDETKKFDV</sequence>
<dbReference type="OrthoDB" id="1631981at2"/>
<evidence type="ECO:0000313" key="2">
    <source>
        <dbReference type="EMBL" id="SDC29691.1"/>
    </source>
</evidence>
<name>A0A1G6KFT7_9FIRM</name>
<gene>
    <name evidence="2" type="ORF">SAMN04487864_104234</name>
</gene>
<proteinExistence type="predicted"/>
<feature type="region of interest" description="Disordered" evidence="1">
    <location>
        <begin position="140"/>
        <end position="160"/>
    </location>
</feature>
<accession>A0A1G6KFT7</accession>